<reference evidence="4 5" key="1">
    <citation type="submission" date="2023-09" db="EMBL/GenBank/DDBJ databases">
        <authorList>
            <person name="Rey-Velasco X."/>
        </authorList>
    </citation>
    <scope>NUCLEOTIDE SEQUENCE [LARGE SCALE GENOMIC DNA]</scope>
    <source>
        <strain evidence="4 5">P385</strain>
    </source>
</reference>
<dbReference type="InterPro" id="IPR002078">
    <property type="entry name" value="Sigma_54_int"/>
</dbReference>
<gene>
    <name evidence="4" type="ORF">RM531_10595</name>
</gene>
<sequence>MFGNRRKNAGAGAGDAVLLVAPPAQAGDEALNQALVAAAGSDVVALQASQVTDKALRDARAVVALFPEPEALDQLAPRVKAARASRDDGWPVLVVGLAPGQLTAFGAWLTRNAPADGIDGLRLVVDADPLAVAAALEDRLAPVIGPNVVAMPVSTEVETADYKYFYCLSPQLRGLLAHLAELAANGIERVYLLGGPGSGKTSLAYYFYLARAQGNFVTVNLTSESTDDKAAMKSLLCGHVAGAFPGAGSRTGAFAHSREGVCFLDESHGVSGSVMEVLMEALDSGQYLPYGASAKQPLRCAVVFASNRTWDTLISQVNLDEHARLGAVILHLADLSVRQEDLIAVLAATLAGMGSKATSWQPPAGLTDEAWALIRDCPWRGNTRALMRVAETAFVSAATERLPLIEADQVARAMNLWEPAEHASHAIYTRAGDSGLGDAAPG</sequence>
<evidence type="ECO:0000256" key="1">
    <source>
        <dbReference type="ARBA" id="ARBA00022741"/>
    </source>
</evidence>
<protein>
    <submittedName>
        <fullName evidence="4">Sigma 54-interacting transcriptional regulator</fullName>
    </submittedName>
</protein>
<keyword evidence="2" id="KW-0067">ATP-binding</keyword>
<accession>A0ABU3B8W9</accession>
<evidence type="ECO:0000313" key="5">
    <source>
        <dbReference type="Proteomes" id="UP001259982"/>
    </source>
</evidence>
<evidence type="ECO:0000313" key="4">
    <source>
        <dbReference type="EMBL" id="MDT0618923.1"/>
    </source>
</evidence>
<keyword evidence="1" id="KW-0547">Nucleotide-binding</keyword>
<dbReference type="PANTHER" id="PTHR32071">
    <property type="entry name" value="TRANSCRIPTIONAL REGULATORY PROTEIN"/>
    <property type="match status" value="1"/>
</dbReference>
<dbReference type="Gene3D" id="3.40.50.300">
    <property type="entry name" value="P-loop containing nucleotide triphosphate hydrolases"/>
    <property type="match status" value="1"/>
</dbReference>
<dbReference type="EMBL" id="JAVRHY010000009">
    <property type="protein sequence ID" value="MDT0618923.1"/>
    <property type="molecule type" value="Genomic_DNA"/>
</dbReference>
<dbReference type="SUPFAM" id="SSF52540">
    <property type="entry name" value="P-loop containing nucleoside triphosphate hydrolases"/>
    <property type="match status" value="1"/>
</dbReference>
<feature type="domain" description="Sigma-54 factor interaction" evidence="3">
    <location>
        <begin position="165"/>
        <end position="395"/>
    </location>
</feature>
<keyword evidence="5" id="KW-1185">Reference proteome</keyword>
<proteinExistence type="predicted"/>
<evidence type="ECO:0000256" key="2">
    <source>
        <dbReference type="ARBA" id="ARBA00022840"/>
    </source>
</evidence>
<dbReference type="PROSITE" id="PS50045">
    <property type="entry name" value="SIGMA54_INTERACT_4"/>
    <property type="match status" value="1"/>
</dbReference>
<dbReference type="Pfam" id="PF00158">
    <property type="entry name" value="Sigma54_activat"/>
    <property type="match status" value="1"/>
</dbReference>
<name>A0ABU3B8W9_9GAMM</name>
<dbReference type="CDD" id="cd00009">
    <property type="entry name" value="AAA"/>
    <property type="match status" value="1"/>
</dbReference>
<dbReference type="Proteomes" id="UP001259982">
    <property type="component" value="Unassembled WGS sequence"/>
</dbReference>
<dbReference type="RefSeq" id="WP_311659189.1">
    <property type="nucleotide sequence ID" value="NZ_JAVRHY010000009.1"/>
</dbReference>
<organism evidence="4 5">
    <name type="scientific">Spectribacter acetivorans</name>
    <dbReference type="NCBI Taxonomy" id="3075603"/>
    <lineage>
        <taxon>Bacteria</taxon>
        <taxon>Pseudomonadati</taxon>
        <taxon>Pseudomonadota</taxon>
        <taxon>Gammaproteobacteria</taxon>
        <taxon>Salinisphaerales</taxon>
        <taxon>Salinisphaeraceae</taxon>
        <taxon>Spectribacter</taxon>
    </lineage>
</organism>
<dbReference type="InterPro" id="IPR027417">
    <property type="entry name" value="P-loop_NTPase"/>
</dbReference>
<dbReference type="PANTHER" id="PTHR32071:SF113">
    <property type="entry name" value="ALGINATE BIOSYNTHESIS TRANSCRIPTIONAL REGULATORY PROTEIN ALGB"/>
    <property type="match status" value="1"/>
</dbReference>
<comment type="caution">
    <text evidence="4">The sequence shown here is derived from an EMBL/GenBank/DDBJ whole genome shotgun (WGS) entry which is preliminary data.</text>
</comment>
<evidence type="ECO:0000259" key="3">
    <source>
        <dbReference type="PROSITE" id="PS50045"/>
    </source>
</evidence>
<dbReference type="Gene3D" id="1.10.8.60">
    <property type="match status" value="1"/>
</dbReference>